<accession>A0A7S4F4M6</accession>
<feature type="compositionally biased region" description="Polar residues" evidence="1">
    <location>
        <begin position="11"/>
        <end position="21"/>
    </location>
</feature>
<evidence type="ECO:0000256" key="1">
    <source>
        <dbReference type="SAM" id="MobiDB-lite"/>
    </source>
</evidence>
<reference evidence="3" key="1">
    <citation type="submission" date="2021-01" db="EMBL/GenBank/DDBJ databases">
        <authorList>
            <person name="Corre E."/>
            <person name="Pelletier E."/>
            <person name="Niang G."/>
            <person name="Scheremetjew M."/>
            <person name="Finn R."/>
            <person name="Kale V."/>
            <person name="Holt S."/>
            <person name="Cochrane G."/>
            <person name="Meng A."/>
            <person name="Brown T."/>
            <person name="Cohen L."/>
        </authorList>
    </citation>
    <scope>NUCLEOTIDE SEQUENCE</scope>
    <source>
        <strain evidence="3">CCMP645</strain>
    </source>
</reference>
<evidence type="ECO:0000259" key="2">
    <source>
        <dbReference type="Pfam" id="PF21127"/>
    </source>
</evidence>
<dbReference type="EMBL" id="HBIZ01040959">
    <property type="protein sequence ID" value="CAE0773537.1"/>
    <property type="molecule type" value="Transcribed_RNA"/>
</dbReference>
<feature type="region of interest" description="Disordered" evidence="1">
    <location>
        <begin position="1"/>
        <end position="21"/>
    </location>
</feature>
<dbReference type="InterPro" id="IPR048941">
    <property type="entry name" value="ATG1-like_MIT2"/>
</dbReference>
<protein>
    <recommendedName>
        <fullName evidence="2">ATG1-like MIT domain-containing protein</fullName>
    </recommendedName>
</protein>
<name>A0A7S4F4M6_CHRCT</name>
<dbReference type="AlphaFoldDB" id="A0A7S4F4M6"/>
<proteinExistence type="predicted"/>
<organism evidence="3">
    <name type="scientific">Chrysotila carterae</name>
    <name type="common">Marine alga</name>
    <name type="synonym">Syracosphaera carterae</name>
    <dbReference type="NCBI Taxonomy" id="13221"/>
    <lineage>
        <taxon>Eukaryota</taxon>
        <taxon>Haptista</taxon>
        <taxon>Haptophyta</taxon>
        <taxon>Prymnesiophyceae</taxon>
        <taxon>Isochrysidales</taxon>
        <taxon>Isochrysidaceae</taxon>
        <taxon>Chrysotila</taxon>
    </lineage>
</organism>
<dbReference type="Pfam" id="PF21127">
    <property type="entry name" value="ATG1-like_MIT2"/>
    <property type="match status" value="1"/>
</dbReference>
<feature type="domain" description="ATG1-like MIT" evidence="2">
    <location>
        <begin position="164"/>
        <end position="231"/>
    </location>
</feature>
<evidence type="ECO:0000313" key="3">
    <source>
        <dbReference type="EMBL" id="CAE0773537.1"/>
    </source>
</evidence>
<gene>
    <name evidence="3" type="ORF">PCAR00345_LOCUS26149</name>
</gene>
<sequence>MAVAELAQDSADGSTAASDESFTPVEALALHVKALDLIQQCLALQSGDCAHGNAHNTTLTLTPTPTPATVRNTAPNTAPNTLQTTLQTTLQGSSGPGPALRPSEALLRLDGERCVAASCLSTTDESCSADALRARFAFLLQSAEHIRAQLQHERESSALAKGGQTVCVEEILYRHALIMGREAAVDELLGKLERSCLLYQRAKLLLEQLAHEAEVGQADRAVLSKYAAGFAWRLYEVATKRAHAAQLGDDG</sequence>